<dbReference type="Proteomes" id="UP000238442">
    <property type="component" value="Chromosome"/>
</dbReference>
<dbReference type="GO" id="GO:0030416">
    <property type="term" value="P:methylamine metabolic process"/>
    <property type="evidence" value="ECO:0007669"/>
    <property type="project" value="InterPro"/>
</dbReference>
<keyword evidence="8" id="KW-1185">Reference proteome</keyword>
<feature type="transmembrane region" description="Helical" evidence="5">
    <location>
        <begin position="34"/>
        <end position="58"/>
    </location>
</feature>
<comment type="subcellular location">
    <subcellularLocation>
        <location evidence="1">Membrane</location>
        <topology evidence="1">Multi-pass membrane protein</topology>
    </subcellularLocation>
</comment>
<accession>A0A2S0HTJ3</accession>
<dbReference type="PANTHER" id="PTHR36974:SF1">
    <property type="entry name" value="DOXX FAMILY MEMBRANE PROTEIN"/>
    <property type="match status" value="1"/>
</dbReference>
<evidence type="ECO:0000256" key="5">
    <source>
        <dbReference type="SAM" id="Phobius"/>
    </source>
</evidence>
<organism evidence="7 8">
    <name type="scientific">Pukyongia salina</name>
    <dbReference type="NCBI Taxonomy" id="2094025"/>
    <lineage>
        <taxon>Bacteria</taxon>
        <taxon>Pseudomonadati</taxon>
        <taxon>Bacteroidota</taxon>
        <taxon>Flavobacteriia</taxon>
        <taxon>Flavobacteriales</taxon>
        <taxon>Flavobacteriaceae</taxon>
        <taxon>Pukyongia</taxon>
    </lineage>
</organism>
<evidence type="ECO:0000259" key="6">
    <source>
        <dbReference type="Pfam" id="PF07291"/>
    </source>
</evidence>
<evidence type="ECO:0000256" key="2">
    <source>
        <dbReference type="ARBA" id="ARBA00022692"/>
    </source>
</evidence>
<dbReference type="Pfam" id="PF07291">
    <property type="entry name" value="MauE"/>
    <property type="match status" value="1"/>
</dbReference>
<dbReference type="AlphaFoldDB" id="A0A2S0HTJ3"/>
<evidence type="ECO:0000256" key="4">
    <source>
        <dbReference type="ARBA" id="ARBA00023136"/>
    </source>
</evidence>
<keyword evidence="2 5" id="KW-0812">Transmembrane</keyword>
<evidence type="ECO:0000313" key="7">
    <source>
        <dbReference type="EMBL" id="AVI49874.1"/>
    </source>
</evidence>
<dbReference type="KEGG" id="aue:C5O00_01290"/>
<dbReference type="EMBL" id="CP027062">
    <property type="protein sequence ID" value="AVI49874.1"/>
    <property type="molecule type" value="Genomic_DNA"/>
</dbReference>
<feature type="transmembrane region" description="Helical" evidence="5">
    <location>
        <begin position="6"/>
        <end position="22"/>
    </location>
</feature>
<evidence type="ECO:0000313" key="8">
    <source>
        <dbReference type="Proteomes" id="UP000238442"/>
    </source>
</evidence>
<reference evidence="7 8" key="1">
    <citation type="submission" date="2018-02" db="EMBL/GenBank/DDBJ databases">
        <title>Genomic analysis of the strain RR4-38 isolated from a seawater recirculating aquaculture system.</title>
        <authorList>
            <person name="Kim Y.-S."/>
            <person name="Jang Y.H."/>
            <person name="Kim K.-H."/>
        </authorList>
    </citation>
    <scope>NUCLEOTIDE SEQUENCE [LARGE SCALE GENOMIC DNA]</scope>
    <source>
        <strain evidence="7 8">RR4-38</strain>
    </source>
</reference>
<evidence type="ECO:0000256" key="3">
    <source>
        <dbReference type="ARBA" id="ARBA00022989"/>
    </source>
</evidence>
<dbReference type="RefSeq" id="WP_105214230.1">
    <property type="nucleotide sequence ID" value="NZ_CP027062.1"/>
</dbReference>
<dbReference type="InterPro" id="IPR009908">
    <property type="entry name" value="Methylamine_util_MauE"/>
</dbReference>
<dbReference type="GO" id="GO:0016020">
    <property type="term" value="C:membrane"/>
    <property type="evidence" value="ECO:0007669"/>
    <property type="project" value="UniProtKB-SubCell"/>
</dbReference>
<evidence type="ECO:0000256" key="1">
    <source>
        <dbReference type="ARBA" id="ARBA00004141"/>
    </source>
</evidence>
<feature type="transmembrane region" description="Helical" evidence="5">
    <location>
        <begin position="96"/>
        <end position="116"/>
    </location>
</feature>
<feature type="transmembrane region" description="Helical" evidence="5">
    <location>
        <begin position="64"/>
        <end position="84"/>
    </location>
</feature>
<name>A0A2S0HTJ3_9FLAO</name>
<keyword evidence="3 5" id="KW-1133">Transmembrane helix</keyword>
<protein>
    <recommendedName>
        <fullName evidence="6">Methylamine utilisation protein MauE domain-containing protein</fullName>
    </recommendedName>
</protein>
<gene>
    <name evidence="7" type="ORF">C5O00_01290</name>
</gene>
<sequence length="117" mass="13563">MLPWHQYLLGVIFVAAGFYHFKKPKLYERIMPPYLPMPSTLVLISGATEMILGLMFLNPSTQTIAGWGLIGLLVLFIPVHVYMLQNEKASLNLPKWVLILRLPLQLVLMYWVYLYLK</sequence>
<dbReference type="PANTHER" id="PTHR36974">
    <property type="entry name" value="MEMBRANE PROTEIN-RELATED"/>
    <property type="match status" value="1"/>
</dbReference>
<proteinExistence type="predicted"/>
<dbReference type="OrthoDB" id="327939at2"/>
<keyword evidence="4 5" id="KW-0472">Membrane</keyword>
<feature type="domain" description="Methylamine utilisation protein MauE" evidence="6">
    <location>
        <begin position="6"/>
        <end position="86"/>
    </location>
</feature>